<feature type="domain" description="Cytochrome b5 heme-binding" evidence="6">
    <location>
        <begin position="9"/>
        <end position="68"/>
    </location>
</feature>
<dbReference type="GO" id="GO:0006801">
    <property type="term" value="P:superoxide metabolic process"/>
    <property type="evidence" value="ECO:0007669"/>
    <property type="project" value="TreeGrafter"/>
</dbReference>
<dbReference type="GO" id="GO:0020037">
    <property type="term" value="F:heme binding"/>
    <property type="evidence" value="ECO:0007669"/>
    <property type="project" value="UniProtKB-UniRule"/>
</dbReference>
<evidence type="ECO:0000259" key="7">
    <source>
        <dbReference type="PROSITE" id="PS51384"/>
    </source>
</evidence>
<dbReference type="InterPro" id="IPR036400">
    <property type="entry name" value="Cyt_B5-like_heme/steroid_sf"/>
</dbReference>
<dbReference type="InterPro" id="IPR001199">
    <property type="entry name" value="Cyt_B5-like_heme/steroid-bd"/>
</dbReference>
<protein>
    <submittedName>
        <fullName evidence="8">Cytochrome b5-like Heme/Steroid binding domain protein</fullName>
    </submittedName>
</protein>
<keyword evidence="3 5" id="KW-0479">Metal-binding</keyword>
<evidence type="ECO:0000259" key="6">
    <source>
        <dbReference type="PROSITE" id="PS50255"/>
    </source>
</evidence>
<dbReference type="PRINTS" id="PR00406">
    <property type="entry name" value="CYTB5RDTASE"/>
</dbReference>
<sequence>MDWVLAKKRMSVDHEELMKHNQRDDCWVHIFGQVYDVTSYLEFHPGGIPELMRAAGTDATDLFNQFHAWVYRPYTPVSCGSLPEDVEAAERAIYRGAVKITFLIKIYEQGICTPSLGALSVGDTVDISEPIGNIDLSSWISTQNYLLMLAAGTGLTPMVNVLRARLKKLVNEDMLK</sequence>
<dbReference type="OrthoDB" id="432299at2759"/>
<dbReference type="PROSITE" id="PS50255">
    <property type="entry name" value="CYTOCHROME_B5_2"/>
    <property type="match status" value="1"/>
</dbReference>
<dbReference type="EMBL" id="KZ353316">
    <property type="protein sequence ID" value="PIO61609.1"/>
    <property type="molecule type" value="Genomic_DNA"/>
</dbReference>
<dbReference type="GO" id="GO:0004128">
    <property type="term" value="F:cytochrome-b5 reductase activity, acting on NAD(P)H"/>
    <property type="evidence" value="ECO:0007669"/>
    <property type="project" value="TreeGrafter"/>
</dbReference>
<dbReference type="SUPFAM" id="SSF52343">
    <property type="entry name" value="Ferredoxin reductase-like, C-terminal NADP-linked domain"/>
    <property type="match status" value="1"/>
</dbReference>
<dbReference type="SMART" id="SM01117">
    <property type="entry name" value="Cyt-b5"/>
    <property type="match status" value="1"/>
</dbReference>
<dbReference type="GO" id="GO:0005783">
    <property type="term" value="C:endoplasmic reticulum"/>
    <property type="evidence" value="ECO:0007669"/>
    <property type="project" value="TreeGrafter"/>
</dbReference>
<keyword evidence="9" id="KW-1185">Reference proteome</keyword>
<feature type="domain" description="FAD-binding FR-type" evidence="7">
    <location>
        <begin position="1"/>
        <end position="137"/>
    </location>
</feature>
<dbReference type="InterPro" id="IPR039261">
    <property type="entry name" value="FNR_nucleotide-bd"/>
</dbReference>
<dbReference type="SUPFAM" id="SSF63380">
    <property type="entry name" value="Riboflavin synthase domain-like"/>
    <property type="match status" value="1"/>
</dbReference>
<dbReference type="InterPro" id="IPR018506">
    <property type="entry name" value="Cyt_B5_heme-BS"/>
</dbReference>
<evidence type="ECO:0000313" key="8">
    <source>
        <dbReference type="EMBL" id="PIO61609.1"/>
    </source>
</evidence>
<gene>
    <name evidence="8" type="ORF">TELCIR_16862</name>
</gene>
<comment type="similarity">
    <text evidence="1">Belongs to the flavoprotein pyridine nucleotide cytochrome reductase family.</text>
</comment>
<proteinExistence type="inferred from homology"/>
<accession>A0A2G9TUA8</accession>
<evidence type="ECO:0000256" key="2">
    <source>
        <dbReference type="ARBA" id="ARBA00022617"/>
    </source>
</evidence>
<evidence type="ECO:0000256" key="4">
    <source>
        <dbReference type="ARBA" id="ARBA00023004"/>
    </source>
</evidence>
<keyword evidence="4 5" id="KW-0408">Iron</keyword>
<comment type="similarity">
    <text evidence="5">Belongs to the cytochrome b5 family.</text>
</comment>
<evidence type="ECO:0000256" key="3">
    <source>
        <dbReference type="ARBA" id="ARBA00022723"/>
    </source>
</evidence>
<dbReference type="Pfam" id="PF00173">
    <property type="entry name" value="Cyt-b5"/>
    <property type="match status" value="1"/>
</dbReference>
<dbReference type="InterPro" id="IPR017938">
    <property type="entry name" value="Riboflavin_synthase-like_b-brl"/>
</dbReference>
<dbReference type="InterPro" id="IPR051872">
    <property type="entry name" value="Cytochrome_b5/Flavoprotein_Rdt"/>
</dbReference>
<evidence type="ECO:0000313" key="9">
    <source>
        <dbReference type="Proteomes" id="UP000230423"/>
    </source>
</evidence>
<dbReference type="PROSITE" id="PS51384">
    <property type="entry name" value="FAD_FR"/>
    <property type="match status" value="1"/>
</dbReference>
<organism evidence="8 9">
    <name type="scientific">Teladorsagia circumcincta</name>
    <name type="common">Brown stomach worm</name>
    <name type="synonym">Ostertagia circumcincta</name>
    <dbReference type="NCBI Taxonomy" id="45464"/>
    <lineage>
        <taxon>Eukaryota</taxon>
        <taxon>Metazoa</taxon>
        <taxon>Ecdysozoa</taxon>
        <taxon>Nematoda</taxon>
        <taxon>Chromadorea</taxon>
        <taxon>Rhabditida</taxon>
        <taxon>Rhabditina</taxon>
        <taxon>Rhabditomorpha</taxon>
        <taxon>Strongyloidea</taxon>
        <taxon>Trichostrongylidae</taxon>
        <taxon>Teladorsagia</taxon>
    </lineage>
</organism>
<dbReference type="Proteomes" id="UP000230423">
    <property type="component" value="Unassembled WGS sequence"/>
</dbReference>
<evidence type="ECO:0000256" key="1">
    <source>
        <dbReference type="ARBA" id="ARBA00006105"/>
    </source>
</evidence>
<dbReference type="SUPFAM" id="SSF55856">
    <property type="entry name" value="Cytochrome b5-like heme/steroid binding domain"/>
    <property type="match status" value="1"/>
</dbReference>
<dbReference type="InterPro" id="IPR017927">
    <property type="entry name" value="FAD-bd_FR_type"/>
</dbReference>
<dbReference type="PROSITE" id="PS00191">
    <property type="entry name" value="CYTOCHROME_B5_1"/>
    <property type="match status" value="1"/>
</dbReference>
<dbReference type="PANTHER" id="PTHR46237:SF1">
    <property type="entry name" value="CYTOCHROME B5 REDUCTASE 4"/>
    <property type="match status" value="1"/>
</dbReference>
<keyword evidence="2 5" id="KW-0349">Heme</keyword>
<evidence type="ECO:0000256" key="5">
    <source>
        <dbReference type="RuleBase" id="RU362121"/>
    </source>
</evidence>
<dbReference type="AlphaFoldDB" id="A0A2G9TUA8"/>
<reference evidence="8 9" key="1">
    <citation type="submission" date="2015-09" db="EMBL/GenBank/DDBJ databases">
        <title>Draft genome of the parasitic nematode Teladorsagia circumcincta isolate WARC Sus (inbred).</title>
        <authorList>
            <person name="Mitreva M."/>
        </authorList>
    </citation>
    <scope>NUCLEOTIDE SEQUENCE [LARGE SCALE GENOMIC DNA]</scope>
    <source>
        <strain evidence="8 9">S</strain>
    </source>
</reference>
<name>A0A2G9TUA8_TELCI</name>
<dbReference type="Gene3D" id="3.10.120.10">
    <property type="entry name" value="Cytochrome b5-like heme/steroid binding domain"/>
    <property type="match status" value="1"/>
</dbReference>
<dbReference type="PANTHER" id="PTHR46237">
    <property type="entry name" value="CYTOCHROME B5 REDUCTASE 4 FAMILY MEMBER"/>
    <property type="match status" value="1"/>
</dbReference>
<dbReference type="GO" id="GO:0046872">
    <property type="term" value="F:metal ion binding"/>
    <property type="evidence" value="ECO:0007669"/>
    <property type="project" value="UniProtKB-UniRule"/>
</dbReference>